<accession>A0ABU5IEI7</accession>
<comment type="caution">
    <text evidence="1">The sequence shown here is derived from an EMBL/GenBank/DDBJ whole genome shotgun (WGS) entry which is preliminary data.</text>
</comment>
<dbReference type="EMBL" id="JAXOJX010000019">
    <property type="protein sequence ID" value="MDZ5457543.1"/>
    <property type="molecule type" value="Genomic_DNA"/>
</dbReference>
<organism evidence="1 2">
    <name type="scientific">Azohydromonas lata</name>
    <dbReference type="NCBI Taxonomy" id="45677"/>
    <lineage>
        <taxon>Bacteria</taxon>
        <taxon>Pseudomonadati</taxon>
        <taxon>Pseudomonadota</taxon>
        <taxon>Betaproteobacteria</taxon>
        <taxon>Burkholderiales</taxon>
        <taxon>Sphaerotilaceae</taxon>
        <taxon>Azohydromonas</taxon>
    </lineage>
</organism>
<protein>
    <submittedName>
        <fullName evidence="1">Uncharacterized protein</fullName>
    </submittedName>
</protein>
<sequence>MTKSPYDHFLQKAKKLEESRFWTWLTSRRGEPDWDRVKQGDWLAQDKLNPDEMEAFCLNLRLLIQDQDGFSIRKIKQLSDLWPEKYKENKIAIQKTVDELNTKLDQPSFVNPKISGITTNKELFDIIFYGGIAHANPSKRDEFDRITQSGLFSVFAFQAFSSVIFHYRNCIVSIAYQVATYLDEEEARSKKV</sequence>
<dbReference type="Proteomes" id="UP001293718">
    <property type="component" value="Unassembled WGS sequence"/>
</dbReference>
<proteinExistence type="predicted"/>
<evidence type="ECO:0000313" key="2">
    <source>
        <dbReference type="Proteomes" id="UP001293718"/>
    </source>
</evidence>
<evidence type="ECO:0000313" key="1">
    <source>
        <dbReference type="EMBL" id="MDZ5457543.1"/>
    </source>
</evidence>
<reference evidence="1 2" key="1">
    <citation type="submission" date="2023-11" db="EMBL/GenBank/DDBJ databases">
        <title>Draft genome of Azohydromonas lata strain H1 (DSM1123), a polyhydroxyalkanoate producer.</title>
        <authorList>
            <person name="Traversa D."/>
            <person name="D'Addabbo P."/>
            <person name="Pazzani C."/>
            <person name="Manzari C."/>
            <person name="Chiara M."/>
            <person name="Scrascia M."/>
        </authorList>
    </citation>
    <scope>NUCLEOTIDE SEQUENCE [LARGE SCALE GENOMIC DNA]</scope>
    <source>
        <strain evidence="1 2">H1</strain>
    </source>
</reference>
<gene>
    <name evidence="1" type="ORF">SM757_13265</name>
</gene>
<name>A0ABU5IEI7_9BURK</name>
<keyword evidence="2" id="KW-1185">Reference proteome</keyword>
<dbReference type="RefSeq" id="WP_322465832.1">
    <property type="nucleotide sequence ID" value="NZ_JAXOJX010000019.1"/>
</dbReference>